<evidence type="ECO:0000256" key="3">
    <source>
        <dbReference type="ARBA" id="ARBA00023125"/>
    </source>
</evidence>
<dbReference type="AlphaFoldDB" id="A0A5B0FY72"/>
<dbReference type="InterPro" id="IPR023772">
    <property type="entry name" value="DNA-bd_HTH_TetR-type_CS"/>
</dbReference>
<keyword evidence="1" id="KW-0678">Repressor</keyword>
<dbReference type="Gene3D" id="1.10.357.10">
    <property type="entry name" value="Tetracycline Repressor, domain 2"/>
    <property type="match status" value="1"/>
</dbReference>
<keyword evidence="9" id="KW-1185">Reference proteome</keyword>
<proteinExistence type="predicted"/>
<dbReference type="PROSITE" id="PS50977">
    <property type="entry name" value="HTH_TETR_2"/>
    <property type="match status" value="1"/>
</dbReference>
<dbReference type="GO" id="GO:0003700">
    <property type="term" value="F:DNA-binding transcription factor activity"/>
    <property type="evidence" value="ECO:0007669"/>
    <property type="project" value="TreeGrafter"/>
</dbReference>
<dbReference type="PANTHER" id="PTHR30055">
    <property type="entry name" value="HTH-TYPE TRANSCRIPTIONAL REGULATOR RUTR"/>
    <property type="match status" value="1"/>
</dbReference>
<feature type="region of interest" description="Disordered" evidence="6">
    <location>
        <begin position="1"/>
        <end position="29"/>
    </location>
</feature>
<feature type="compositionally biased region" description="Basic and acidic residues" evidence="6">
    <location>
        <begin position="16"/>
        <end position="29"/>
    </location>
</feature>
<dbReference type="InterPro" id="IPR050109">
    <property type="entry name" value="HTH-type_TetR-like_transc_reg"/>
</dbReference>
<sequence>MNARHSKVTQCPHFKRLGERPENEAQKQREYYDMRQTEKRENRRIEIADHAIRCFAEHGYAETSLRDIAEAAEINLGQLHYYFESKTDLILYTIRRYKTRFIGRLVEAMEQEGATKNRVTSVIDLLIVAATRDAKIHRLWYDLRAQALFNPSLRVATSEIERDLENATSTLIHLQQPKASRGTIHQTFLLLDAHFFNALQMALSGEDSEGKRFRRTIRHLLLAAIPTATK</sequence>
<evidence type="ECO:0000256" key="1">
    <source>
        <dbReference type="ARBA" id="ARBA00022491"/>
    </source>
</evidence>
<dbReference type="PRINTS" id="PR00455">
    <property type="entry name" value="HTHTETR"/>
</dbReference>
<dbReference type="PANTHER" id="PTHR30055:SF226">
    <property type="entry name" value="HTH-TYPE TRANSCRIPTIONAL REGULATOR PKSA"/>
    <property type="match status" value="1"/>
</dbReference>
<dbReference type="PROSITE" id="PS01081">
    <property type="entry name" value="HTH_TETR_1"/>
    <property type="match status" value="1"/>
</dbReference>
<name>A0A5B0FY72_9BURK</name>
<dbReference type="InterPro" id="IPR009057">
    <property type="entry name" value="Homeodomain-like_sf"/>
</dbReference>
<protein>
    <submittedName>
        <fullName evidence="8">TetR/AcrR family transcriptional regulator</fullName>
    </submittedName>
</protein>
<evidence type="ECO:0000256" key="4">
    <source>
        <dbReference type="ARBA" id="ARBA00023163"/>
    </source>
</evidence>
<dbReference type="GO" id="GO:0000976">
    <property type="term" value="F:transcription cis-regulatory region binding"/>
    <property type="evidence" value="ECO:0007669"/>
    <property type="project" value="TreeGrafter"/>
</dbReference>
<evidence type="ECO:0000313" key="8">
    <source>
        <dbReference type="EMBL" id="KAA0996084.1"/>
    </source>
</evidence>
<evidence type="ECO:0000256" key="5">
    <source>
        <dbReference type="PROSITE-ProRule" id="PRU00335"/>
    </source>
</evidence>
<keyword evidence="4" id="KW-0804">Transcription</keyword>
<organism evidence="8 9">
    <name type="scientific">Paraburkholderia panacisoli</name>
    <dbReference type="NCBI Taxonomy" id="2603818"/>
    <lineage>
        <taxon>Bacteria</taxon>
        <taxon>Pseudomonadati</taxon>
        <taxon>Pseudomonadota</taxon>
        <taxon>Betaproteobacteria</taxon>
        <taxon>Burkholderiales</taxon>
        <taxon>Burkholderiaceae</taxon>
        <taxon>Paraburkholderia</taxon>
    </lineage>
</organism>
<dbReference type="InterPro" id="IPR001647">
    <property type="entry name" value="HTH_TetR"/>
</dbReference>
<evidence type="ECO:0000259" key="7">
    <source>
        <dbReference type="PROSITE" id="PS50977"/>
    </source>
</evidence>
<dbReference type="Pfam" id="PF00440">
    <property type="entry name" value="TetR_N"/>
    <property type="match status" value="1"/>
</dbReference>
<reference evidence="8 9" key="1">
    <citation type="submission" date="2019-08" db="EMBL/GenBank/DDBJ databases">
        <title>Paraburkholderia sp. DCY113.</title>
        <authorList>
            <person name="Kang J."/>
        </authorList>
    </citation>
    <scope>NUCLEOTIDE SEQUENCE [LARGE SCALE GENOMIC DNA]</scope>
    <source>
        <strain evidence="8 9">DCY113</strain>
    </source>
</reference>
<keyword evidence="2" id="KW-0805">Transcription regulation</keyword>
<feature type="domain" description="HTH tetR-type" evidence="7">
    <location>
        <begin position="41"/>
        <end position="101"/>
    </location>
</feature>
<evidence type="ECO:0000256" key="6">
    <source>
        <dbReference type="SAM" id="MobiDB-lite"/>
    </source>
</evidence>
<gene>
    <name evidence="8" type="ORF">FVF58_50690</name>
</gene>
<keyword evidence="3 5" id="KW-0238">DNA-binding</keyword>
<dbReference type="Proteomes" id="UP000325273">
    <property type="component" value="Unassembled WGS sequence"/>
</dbReference>
<comment type="caution">
    <text evidence="8">The sequence shown here is derived from an EMBL/GenBank/DDBJ whole genome shotgun (WGS) entry which is preliminary data.</text>
</comment>
<evidence type="ECO:0000256" key="2">
    <source>
        <dbReference type="ARBA" id="ARBA00023015"/>
    </source>
</evidence>
<evidence type="ECO:0000313" key="9">
    <source>
        <dbReference type="Proteomes" id="UP000325273"/>
    </source>
</evidence>
<dbReference type="SUPFAM" id="SSF46689">
    <property type="entry name" value="Homeodomain-like"/>
    <property type="match status" value="1"/>
</dbReference>
<dbReference type="EMBL" id="VTUZ01000113">
    <property type="protein sequence ID" value="KAA0996084.1"/>
    <property type="molecule type" value="Genomic_DNA"/>
</dbReference>
<accession>A0A5B0FY72</accession>
<feature type="DNA-binding region" description="H-T-H motif" evidence="5">
    <location>
        <begin position="64"/>
        <end position="83"/>
    </location>
</feature>